<evidence type="ECO:0000256" key="1">
    <source>
        <dbReference type="ARBA" id="ARBA00007274"/>
    </source>
</evidence>
<keyword evidence="2" id="KW-0028">Amino-acid biosynthesis</keyword>
<evidence type="ECO:0000256" key="5">
    <source>
        <dbReference type="ARBA" id="ARBA00022915"/>
    </source>
</evidence>
<evidence type="ECO:0000313" key="8">
    <source>
        <dbReference type="Proteomes" id="UP000033632"/>
    </source>
</evidence>
<accession>A0A0F5FSC2</accession>
<dbReference type="InterPro" id="IPR011004">
    <property type="entry name" value="Trimer_LpxA-like_sf"/>
</dbReference>
<sequence length="239" mass="25274">MPHRADATARQVAASHGLGKIPETPVEEDFATALRQLFSPPDLLDLYGRFVMGEGRVDGHMRRAIVQACARKCGAGLTVGPGARFRDLGTMEFGVGVHIGPQAYIQGRHDGTCVIGDKVWIGPQAFLDARDLFLGDHVGWGPGARVLGSEHSGFPLDQPIIATDLLIRPVVVEAWADIGTNAVLLPGVTVGRGAIVGAGAVVTADVPAFSIVVGAPARFLRWRQDTDRSVSELKLGASE</sequence>
<dbReference type="CDD" id="cd04647">
    <property type="entry name" value="LbH_MAT_like"/>
    <property type="match status" value="1"/>
</dbReference>
<dbReference type="STRING" id="443610.VE25_11450"/>
<dbReference type="GO" id="GO:0019877">
    <property type="term" value="P:diaminopimelate biosynthetic process"/>
    <property type="evidence" value="ECO:0007669"/>
    <property type="project" value="UniProtKB-KW"/>
</dbReference>
<proteinExistence type="inferred from homology"/>
<evidence type="ECO:0000256" key="4">
    <source>
        <dbReference type="ARBA" id="ARBA00022737"/>
    </source>
</evidence>
<evidence type="ECO:0000313" key="7">
    <source>
        <dbReference type="EMBL" id="KKB11774.1"/>
    </source>
</evidence>
<keyword evidence="4" id="KW-0677">Repeat</keyword>
<dbReference type="OrthoDB" id="7184818at2"/>
<evidence type="ECO:0000256" key="6">
    <source>
        <dbReference type="ARBA" id="ARBA00023154"/>
    </source>
</evidence>
<evidence type="ECO:0000256" key="3">
    <source>
        <dbReference type="ARBA" id="ARBA00022679"/>
    </source>
</evidence>
<dbReference type="PANTHER" id="PTHR43300">
    <property type="entry name" value="ACETYLTRANSFERASE"/>
    <property type="match status" value="1"/>
</dbReference>
<dbReference type="RefSeq" id="WP_046108741.1">
    <property type="nucleotide sequence ID" value="NZ_JZEX01000108.1"/>
</dbReference>
<dbReference type="Gene3D" id="2.160.10.10">
    <property type="entry name" value="Hexapeptide repeat proteins"/>
    <property type="match status" value="1"/>
</dbReference>
<dbReference type="GO" id="GO:0009085">
    <property type="term" value="P:lysine biosynthetic process"/>
    <property type="evidence" value="ECO:0007669"/>
    <property type="project" value="UniProtKB-KW"/>
</dbReference>
<keyword evidence="6" id="KW-0457">Lysine biosynthesis</keyword>
<dbReference type="EMBL" id="JZEX01000108">
    <property type="protein sequence ID" value="KKB11774.1"/>
    <property type="molecule type" value="Genomic_DNA"/>
</dbReference>
<dbReference type="PANTHER" id="PTHR43300:SF10">
    <property type="entry name" value="2,3,4,5-TETRAHYDROPYRIDINE-2,6-DICARBOXYLATE N-ACETYLTRANSFERASE"/>
    <property type="match status" value="1"/>
</dbReference>
<dbReference type="InterPro" id="IPR018357">
    <property type="entry name" value="Hexapep_transf_CS"/>
</dbReference>
<keyword evidence="5" id="KW-0220">Diaminopimelate biosynthesis</keyword>
<dbReference type="PATRIC" id="fig|443610.3.peg.494"/>
<name>A0A0F5FSC2_9HYPH</name>
<comment type="similarity">
    <text evidence="1">Belongs to the transferase hexapeptide repeat family.</text>
</comment>
<dbReference type="InterPro" id="IPR050179">
    <property type="entry name" value="Trans_hexapeptide_repeat"/>
</dbReference>
<comment type="caution">
    <text evidence="7">The sequence shown here is derived from an EMBL/GenBank/DDBJ whole genome shotgun (WGS) entry which is preliminary data.</text>
</comment>
<dbReference type="SUPFAM" id="SSF51161">
    <property type="entry name" value="Trimeric LpxA-like enzymes"/>
    <property type="match status" value="1"/>
</dbReference>
<organism evidence="7 8">
    <name type="scientific">Devosia geojensis</name>
    <dbReference type="NCBI Taxonomy" id="443610"/>
    <lineage>
        <taxon>Bacteria</taxon>
        <taxon>Pseudomonadati</taxon>
        <taxon>Pseudomonadota</taxon>
        <taxon>Alphaproteobacteria</taxon>
        <taxon>Hyphomicrobiales</taxon>
        <taxon>Devosiaceae</taxon>
        <taxon>Devosia</taxon>
    </lineage>
</organism>
<keyword evidence="3 7" id="KW-0808">Transferase</keyword>
<keyword evidence="8" id="KW-1185">Reference proteome</keyword>
<dbReference type="GO" id="GO:0016740">
    <property type="term" value="F:transferase activity"/>
    <property type="evidence" value="ECO:0007669"/>
    <property type="project" value="UniProtKB-KW"/>
</dbReference>
<reference evidence="7 8" key="1">
    <citation type="submission" date="2015-03" db="EMBL/GenBank/DDBJ databases">
        <authorList>
            <person name="Hassan Y.I."/>
            <person name="Lepp D."/>
            <person name="Li X.-Z."/>
            <person name="Zhou T."/>
        </authorList>
    </citation>
    <scope>NUCLEOTIDE SEQUENCE [LARGE SCALE GENOMIC DNA]</scope>
    <source>
        <strain evidence="7 8">BD-c194</strain>
    </source>
</reference>
<dbReference type="Proteomes" id="UP000033632">
    <property type="component" value="Unassembled WGS sequence"/>
</dbReference>
<dbReference type="AlphaFoldDB" id="A0A0F5FSC2"/>
<dbReference type="PROSITE" id="PS00101">
    <property type="entry name" value="HEXAPEP_TRANSFERASES"/>
    <property type="match status" value="1"/>
</dbReference>
<evidence type="ECO:0000256" key="2">
    <source>
        <dbReference type="ARBA" id="ARBA00022605"/>
    </source>
</evidence>
<gene>
    <name evidence="7" type="ORF">VE25_11450</name>
</gene>
<protein>
    <submittedName>
        <fullName evidence="7">Hexapeptide transferase</fullName>
    </submittedName>
</protein>